<keyword evidence="2" id="KW-0238">DNA-binding</keyword>
<dbReference type="PROSITE" id="PS51464">
    <property type="entry name" value="SIS"/>
    <property type="match status" value="1"/>
</dbReference>
<dbReference type="EMBL" id="CZAQ01000019">
    <property type="protein sequence ID" value="CUP15089.1"/>
    <property type="molecule type" value="Genomic_DNA"/>
</dbReference>
<dbReference type="InterPro" id="IPR009057">
    <property type="entry name" value="Homeodomain-like_sf"/>
</dbReference>
<dbReference type="AlphaFoldDB" id="A0A174L0L0"/>
<evidence type="ECO:0000313" key="7">
    <source>
        <dbReference type="Proteomes" id="UP000095454"/>
    </source>
</evidence>
<dbReference type="RefSeq" id="WP_055251936.1">
    <property type="nucleotide sequence ID" value="NZ_CABIXX010000019.1"/>
</dbReference>
<reference evidence="6 7" key="1">
    <citation type="submission" date="2015-09" db="EMBL/GenBank/DDBJ databases">
        <authorList>
            <consortium name="Pathogen Informatics"/>
        </authorList>
    </citation>
    <scope>NUCLEOTIDE SEQUENCE [LARGE SCALE GENOMIC DNA]</scope>
    <source>
        <strain evidence="6 7">2789STDY5834902</strain>
    </source>
</reference>
<dbReference type="SUPFAM" id="SSF46689">
    <property type="entry name" value="Homeodomain-like"/>
    <property type="match status" value="1"/>
</dbReference>
<evidence type="ECO:0000256" key="2">
    <source>
        <dbReference type="ARBA" id="ARBA00023125"/>
    </source>
</evidence>
<dbReference type="InterPro" id="IPR001347">
    <property type="entry name" value="SIS_dom"/>
</dbReference>
<dbReference type="GO" id="GO:1901135">
    <property type="term" value="P:carbohydrate derivative metabolic process"/>
    <property type="evidence" value="ECO:0007669"/>
    <property type="project" value="InterPro"/>
</dbReference>
<proteinExistence type="predicted"/>
<dbReference type="InterPro" id="IPR035472">
    <property type="entry name" value="RpiR-like_SIS"/>
</dbReference>
<organism evidence="6 7">
    <name type="scientific">Collinsella aerofaciens</name>
    <dbReference type="NCBI Taxonomy" id="74426"/>
    <lineage>
        <taxon>Bacteria</taxon>
        <taxon>Bacillati</taxon>
        <taxon>Actinomycetota</taxon>
        <taxon>Coriobacteriia</taxon>
        <taxon>Coriobacteriales</taxon>
        <taxon>Coriobacteriaceae</taxon>
        <taxon>Collinsella</taxon>
    </lineage>
</organism>
<evidence type="ECO:0000259" key="5">
    <source>
        <dbReference type="PROSITE" id="PS51464"/>
    </source>
</evidence>
<evidence type="ECO:0000259" key="4">
    <source>
        <dbReference type="PROSITE" id="PS51071"/>
    </source>
</evidence>
<name>A0A174L0L0_9ACTN</name>
<dbReference type="InterPro" id="IPR047640">
    <property type="entry name" value="RpiR-like"/>
</dbReference>
<feature type="domain" description="HTH rpiR-type" evidence="4">
    <location>
        <begin position="5"/>
        <end position="81"/>
    </location>
</feature>
<evidence type="ECO:0000256" key="1">
    <source>
        <dbReference type="ARBA" id="ARBA00023015"/>
    </source>
</evidence>
<dbReference type="SUPFAM" id="SSF53697">
    <property type="entry name" value="SIS domain"/>
    <property type="match status" value="1"/>
</dbReference>
<dbReference type="Pfam" id="PF01418">
    <property type="entry name" value="HTH_6"/>
    <property type="match status" value="1"/>
</dbReference>
<dbReference type="CDD" id="cd05013">
    <property type="entry name" value="SIS_RpiR"/>
    <property type="match status" value="1"/>
</dbReference>
<evidence type="ECO:0000256" key="3">
    <source>
        <dbReference type="ARBA" id="ARBA00023163"/>
    </source>
</evidence>
<dbReference type="InterPro" id="IPR000281">
    <property type="entry name" value="HTH_RpiR"/>
</dbReference>
<dbReference type="GO" id="GO:0003700">
    <property type="term" value="F:DNA-binding transcription factor activity"/>
    <property type="evidence" value="ECO:0007669"/>
    <property type="project" value="InterPro"/>
</dbReference>
<gene>
    <name evidence="6" type="primary">murR_2</name>
    <name evidence="6" type="ORF">ERS852514_01230</name>
</gene>
<dbReference type="PROSITE" id="PS51071">
    <property type="entry name" value="HTH_RPIR"/>
    <property type="match status" value="1"/>
</dbReference>
<feature type="domain" description="SIS" evidence="5">
    <location>
        <begin position="127"/>
        <end position="260"/>
    </location>
</feature>
<dbReference type="Gene3D" id="1.10.10.10">
    <property type="entry name" value="Winged helix-like DNA-binding domain superfamily/Winged helix DNA-binding domain"/>
    <property type="match status" value="1"/>
</dbReference>
<dbReference type="InterPro" id="IPR046348">
    <property type="entry name" value="SIS_dom_sf"/>
</dbReference>
<dbReference type="PANTHER" id="PTHR30514">
    <property type="entry name" value="GLUCOKINASE"/>
    <property type="match status" value="1"/>
</dbReference>
<dbReference type="GO" id="GO:0003677">
    <property type="term" value="F:DNA binding"/>
    <property type="evidence" value="ECO:0007669"/>
    <property type="project" value="UniProtKB-KW"/>
</dbReference>
<dbReference type="Pfam" id="PF01380">
    <property type="entry name" value="SIS"/>
    <property type="match status" value="1"/>
</dbReference>
<evidence type="ECO:0000313" key="6">
    <source>
        <dbReference type="EMBL" id="CUP15089.1"/>
    </source>
</evidence>
<keyword evidence="3" id="KW-0804">Transcription</keyword>
<dbReference type="InterPro" id="IPR036388">
    <property type="entry name" value="WH-like_DNA-bd_sf"/>
</dbReference>
<dbReference type="Proteomes" id="UP000095454">
    <property type="component" value="Unassembled WGS sequence"/>
</dbReference>
<dbReference type="GO" id="GO:0097367">
    <property type="term" value="F:carbohydrate derivative binding"/>
    <property type="evidence" value="ECO:0007669"/>
    <property type="project" value="InterPro"/>
</dbReference>
<protein>
    <submittedName>
        <fullName evidence="6">MurPQ operon repressor</fullName>
    </submittedName>
</protein>
<keyword evidence="1" id="KW-0805">Transcription regulation</keyword>
<dbReference type="Gene3D" id="3.40.50.10490">
    <property type="entry name" value="Glucose-6-phosphate isomerase like protein, domain 1"/>
    <property type="match status" value="1"/>
</dbReference>
<accession>A0A174L0L0</accession>
<dbReference type="PANTHER" id="PTHR30514:SF1">
    <property type="entry name" value="HTH-TYPE TRANSCRIPTIONAL REGULATOR HEXR-RELATED"/>
    <property type="match status" value="1"/>
</dbReference>
<sequence length="287" mass="30869">MDKTGDVLSHICAVMNSLSPSEKAIATYVLDHPSDVATMTVRELAAGTGTSPASVSRFARTLDYRTYSDMRLALGISISRASGEEKATGGKVTLDDVEGSIKYVLSHKVKELSQTASLIDSDDFSAVVNLLHNANLVLIAGVGNSISMGVNAAFKLSQVGVRAFCPSTTDAMVSAATSLKENDILLVISTSGYSKRLVNIFDSAEDSNTPIIMITDNPDTPLAKRATYIIRAISRDQAITGTEVAFSHSSINFVIELLFLFLTSCWDDPVEFNRIISKNLLGDRQYS</sequence>